<dbReference type="PROSITE" id="PS51419">
    <property type="entry name" value="RAB"/>
    <property type="match status" value="1"/>
</dbReference>
<evidence type="ECO:0000256" key="4">
    <source>
        <dbReference type="ARBA" id="ARBA00048098"/>
    </source>
</evidence>
<comment type="similarity">
    <text evidence="1">Belongs to the small GTPase superfamily. Ras family.</text>
</comment>
<name>A0A6B2LTZ8_9EUKA</name>
<dbReference type="GO" id="GO:0005525">
    <property type="term" value="F:GTP binding"/>
    <property type="evidence" value="ECO:0007669"/>
    <property type="project" value="InterPro"/>
</dbReference>
<keyword evidence="3" id="KW-0378">Hydrolase</keyword>
<dbReference type="AlphaFoldDB" id="A0A6B2LTZ8"/>
<comment type="catalytic activity">
    <reaction evidence="4">
        <text>GTP + H2O = GDP + phosphate + H(+)</text>
        <dbReference type="Rhea" id="RHEA:19669"/>
        <dbReference type="ChEBI" id="CHEBI:15377"/>
        <dbReference type="ChEBI" id="CHEBI:15378"/>
        <dbReference type="ChEBI" id="CHEBI:37565"/>
        <dbReference type="ChEBI" id="CHEBI:43474"/>
        <dbReference type="ChEBI" id="CHEBI:58189"/>
        <dbReference type="EC" id="3.6.5.2"/>
    </reaction>
</comment>
<dbReference type="InterPro" id="IPR051065">
    <property type="entry name" value="Ras-related_GTPase"/>
</dbReference>
<dbReference type="SMART" id="SM00173">
    <property type="entry name" value="RAS"/>
    <property type="match status" value="1"/>
</dbReference>
<organism evidence="5">
    <name type="scientific">Arcella intermedia</name>
    <dbReference type="NCBI Taxonomy" id="1963864"/>
    <lineage>
        <taxon>Eukaryota</taxon>
        <taxon>Amoebozoa</taxon>
        <taxon>Tubulinea</taxon>
        <taxon>Elardia</taxon>
        <taxon>Arcellinida</taxon>
        <taxon>Sphaerothecina</taxon>
        <taxon>Arcellidae</taxon>
        <taxon>Arcella</taxon>
    </lineage>
</organism>
<evidence type="ECO:0000313" key="5">
    <source>
        <dbReference type="EMBL" id="NDV40769.1"/>
    </source>
</evidence>
<dbReference type="SUPFAM" id="SSF52540">
    <property type="entry name" value="P-loop containing nucleoside triphosphate hydrolases"/>
    <property type="match status" value="1"/>
</dbReference>
<evidence type="ECO:0000256" key="3">
    <source>
        <dbReference type="ARBA" id="ARBA00022801"/>
    </source>
</evidence>
<dbReference type="EC" id="3.6.5.2" evidence="2"/>
<dbReference type="EMBL" id="GIBP01011800">
    <property type="protein sequence ID" value="NDV40769.1"/>
    <property type="molecule type" value="Transcribed_RNA"/>
</dbReference>
<dbReference type="PANTHER" id="PTHR45704">
    <property type="entry name" value="RAS-LIKE FAMILY MEMBER 11"/>
    <property type="match status" value="1"/>
</dbReference>
<dbReference type="Gene3D" id="3.40.50.300">
    <property type="entry name" value="P-loop containing nucleotide triphosphate hydrolases"/>
    <property type="match status" value="1"/>
</dbReference>
<evidence type="ECO:0000256" key="1">
    <source>
        <dbReference type="ARBA" id="ARBA00008344"/>
    </source>
</evidence>
<dbReference type="InterPro" id="IPR027417">
    <property type="entry name" value="P-loop_NTPase"/>
</dbReference>
<dbReference type="GO" id="GO:0003925">
    <property type="term" value="F:G protein activity"/>
    <property type="evidence" value="ECO:0007669"/>
    <property type="project" value="UniProtKB-EC"/>
</dbReference>
<evidence type="ECO:0000256" key="2">
    <source>
        <dbReference type="ARBA" id="ARBA00011984"/>
    </source>
</evidence>
<protein>
    <recommendedName>
        <fullName evidence="2">small monomeric GTPase</fullName>
        <ecNumber evidence="2">3.6.5.2</ecNumber>
    </recommendedName>
</protein>
<dbReference type="PRINTS" id="PR00449">
    <property type="entry name" value="RASTRNSFRMNG"/>
</dbReference>
<sequence>MRAKEMDKISHILCGNKVDLVDEREVSMEEGLQLANSWECGYFEVSVKNKVNVEESVESVVRKVHQEVCSVFKGKNAYDRKKGGCITL</sequence>
<dbReference type="PROSITE" id="PS51421">
    <property type="entry name" value="RAS"/>
    <property type="match status" value="1"/>
</dbReference>
<dbReference type="Pfam" id="PF00071">
    <property type="entry name" value="Ras"/>
    <property type="match status" value="1"/>
</dbReference>
<reference evidence="5" key="1">
    <citation type="journal article" date="2020" name="J. Eukaryot. Microbiol.">
        <title>De novo Sequencing, Assembly and Annotation of the Transcriptome for the Free-Living Testate Amoeba Arcella intermedia.</title>
        <authorList>
            <person name="Ribeiro G.M."/>
            <person name="Porfirio-Sousa A.L."/>
            <person name="Maurer-Alcala X.X."/>
            <person name="Katz L.A."/>
            <person name="Lahr D.J.G."/>
        </authorList>
    </citation>
    <scope>NUCLEOTIDE SEQUENCE</scope>
</reference>
<proteinExistence type="inferred from homology"/>
<accession>A0A6B2LTZ8</accession>
<dbReference type="InterPro" id="IPR001806">
    <property type="entry name" value="Small_GTPase"/>
</dbReference>